<feature type="transmembrane region" description="Helical" evidence="1">
    <location>
        <begin position="411"/>
        <end position="435"/>
    </location>
</feature>
<feature type="transmembrane region" description="Helical" evidence="1">
    <location>
        <begin position="188"/>
        <end position="213"/>
    </location>
</feature>
<evidence type="ECO:0000313" key="3">
    <source>
        <dbReference type="Proteomes" id="UP000287243"/>
    </source>
</evidence>
<evidence type="ECO:0000256" key="1">
    <source>
        <dbReference type="SAM" id="Phobius"/>
    </source>
</evidence>
<gene>
    <name evidence="2" type="ORF">BU251_04370</name>
</gene>
<keyword evidence="1" id="KW-1133">Transmembrane helix</keyword>
<feature type="transmembrane region" description="Helical" evidence="1">
    <location>
        <begin position="344"/>
        <end position="367"/>
    </location>
</feature>
<feature type="transmembrane region" description="Helical" evidence="1">
    <location>
        <begin position="20"/>
        <end position="42"/>
    </location>
</feature>
<keyword evidence="1" id="KW-0472">Membrane</keyword>
<feature type="transmembrane region" description="Helical" evidence="1">
    <location>
        <begin position="233"/>
        <end position="256"/>
    </location>
</feature>
<dbReference type="EMBL" id="CP019384">
    <property type="protein sequence ID" value="QAT17023.1"/>
    <property type="molecule type" value="Genomic_DNA"/>
</dbReference>
<keyword evidence="1" id="KW-0812">Transmembrane</keyword>
<keyword evidence="3" id="KW-1185">Reference proteome</keyword>
<proteinExistence type="predicted"/>
<feature type="transmembrane region" description="Helical" evidence="1">
    <location>
        <begin position="105"/>
        <end position="123"/>
    </location>
</feature>
<dbReference type="Proteomes" id="UP000287243">
    <property type="component" value="Chromosome"/>
</dbReference>
<sequence>MQAFESQKRSFPAIFIRGEYFFVALFFVLLWGAILGGSGSLFSDYHLADDNEILSVQEDLSMNTWGSVFTKWFRKDLNGSHRFRPFYFIHRVLLTKWLGANFTTWLFYAGVLAVLTSFLLYYGCRLTSFSWLDSILFVLLTLLGPQAVVWWSLGPNENIAMLLLAASWVCMLFAIRHPRYKFCFRSTMVVFVILSALSKESFILMIPAFVYLMAWSYRLHNGTSWQKAWIANFWAVLILLIFTISVLLIIGASVGFGGYGAQGGGISHFDLSLFIRAAITAIDVSLSFSTIGAGLVILLCAFLFLFFSSKRIDRSFTTNAVPSLILFGLIIVPQFMIYARCGIFGRYILPLMLGYAGLLISFLEFLRKDDSRFSFERKNLIKILLTSVVVFVLIGYLFISRSFFEKMDFLLFKRFSAVAIVIVMGIFMAILYWAVCATRRNKHGFSLYRFGFWLTVCLVVYKLMLSFVGARAFAQEGRENKALFSFLEEHTGPQDNIMVINDEKNFRGEAAFAIKEFLRIKCGRPQTSFFVPPTFTGICPQHQDDKTLSGSASCVVIFSIHENGILQCPPAWFKRKEYERIQIGSFIVYFLAK</sequence>
<evidence type="ECO:0000313" key="2">
    <source>
        <dbReference type="EMBL" id="QAT17023.1"/>
    </source>
</evidence>
<organism evidence="2 3">
    <name type="scientific">Velamenicoccus archaeovorus</name>
    <dbReference type="NCBI Taxonomy" id="1930593"/>
    <lineage>
        <taxon>Bacteria</taxon>
        <taxon>Pseudomonadati</taxon>
        <taxon>Candidatus Omnitrophota</taxon>
        <taxon>Candidatus Velamenicoccus</taxon>
    </lineage>
</organism>
<feature type="transmembrane region" description="Helical" evidence="1">
    <location>
        <begin position="288"/>
        <end position="307"/>
    </location>
</feature>
<protein>
    <recommendedName>
        <fullName evidence="4">Glycosyltransferase RgtA/B/C/D-like domain-containing protein</fullName>
    </recommendedName>
</protein>
<evidence type="ECO:0008006" key="4">
    <source>
        <dbReference type="Google" id="ProtNLM"/>
    </source>
</evidence>
<name>A0A410P4G8_VELA1</name>
<feature type="transmembrane region" description="Helical" evidence="1">
    <location>
        <begin position="379"/>
        <end position="399"/>
    </location>
</feature>
<feature type="transmembrane region" description="Helical" evidence="1">
    <location>
        <begin position="447"/>
        <end position="470"/>
    </location>
</feature>
<dbReference type="KEGG" id="vai:BU251_04370"/>
<feature type="transmembrane region" description="Helical" evidence="1">
    <location>
        <begin position="159"/>
        <end position="176"/>
    </location>
</feature>
<feature type="transmembrane region" description="Helical" evidence="1">
    <location>
        <begin position="135"/>
        <end position="153"/>
    </location>
</feature>
<reference evidence="2 3" key="1">
    <citation type="submission" date="2017-01" db="EMBL/GenBank/DDBJ databases">
        <title>First insights into the biology of 'candidatus Vampirococcus archaeovorus'.</title>
        <authorList>
            <person name="Kizina J."/>
            <person name="Jordan S."/>
            <person name="Stueber K."/>
            <person name="Reinhardt R."/>
            <person name="Harder J."/>
        </authorList>
    </citation>
    <scope>NUCLEOTIDE SEQUENCE [LARGE SCALE GENOMIC DNA]</scope>
    <source>
        <strain evidence="2 3">LiM</strain>
    </source>
</reference>
<feature type="transmembrane region" description="Helical" evidence="1">
    <location>
        <begin position="263"/>
        <end position="282"/>
    </location>
</feature>
<accession>A0A410P4G8</accession>
<dbReference type="AlphaFoldDB" id="A0A410P4G8"/>
<feature type="transmembrane region" description="Helical" evidence="1">
    <location>
        <begin position="319"/>
        <end position="338"/>
    </location>
</feature>